<dbReference type="Proteomes" id="UP000182517">
    <property type="component" value="Chromosome"/>
</dbReference>
<dbReference type="GO" id="GO:0003677">
    <property type="term" value="F:DNA binding"/>
    <property type="evidence" value="ECO:0007669"/>
    <property type="project" value="InterPro"/>
</dbReference>
<dbReference type="SUPFAM" id="SSF53098">
    <property type="entry name" value="Ribonuclease H-like"/>
    <property type="match status" value="1"/>
</dbReference>
<evidence type="ECO:0000313" key="4">
    <source>
        <dbReference type="EMBL" id="APG29014.1"/>
    </source>
</evidence>
<dbReference type="KEGG" id="pef:A7E78_03720"/>
<gene>
    <name evidence="4" type="ORF">A7E78_03720</name>
</gene>
<dbReference type="PANTHER" id="PTHR30231">
    <property type="entry name" value="DNA POLYMERASE III SUBUNIT EPSILON"/>
    <property type="match status" value="1"/>
</dbReference>
<keyword evidence="5" id="KW-1185">Reference proteome</keyword>
<dbReference type="Pfam" id="PF00929">
    <property type="entry name" value="RNase_T"/>
    <property type="match status" value="1"/>
</dbReference>
<sequence>MSPEQGDRAIEIGAVRLVGDRIVDRFQSLMNPGRFINSFIEDLTGISNAMVQEAPPAAEIMSQFFHFIGDSPLVAHNAAFDRRFLDAELALIGLRRRQEMACSLLVARRLYPEAPNHKLQTLVHYHDLPHKGTFHRALADAEMTAHLWRQMGYDIASTYGCGSVPFMILQGLSKVSKKQVDAYLRRYAADLGAKSR</sequence>
<comment type="subunit">
    <text evidence="2">DNA polymerase III contains a core (composed of alpha, epsilon and theta chains) that associates with a tau subunit. This core dimerizes to form the POLIII' complex. PolIII' associates with the gamma complex (composed of gamma, delta, delta', psi and chi chains) and with the beta chain to form the complete DNA polymerase III complex.</text>
</comment>
<dbReference type="EMBL" id="CP015519">
    <property type="protein sequence ID" value="APG29014.1"/>
    <property type="molecule type" value="Genomic_DNA"/>
</dbReference>
<protein>
    <submittedName>
        <fullName evidence="4">DNA polymerase III subunit epsilon</fullName>
    </submittedName>
</protein>
<dbReference type="GO" id="GO:0008408">
    <property type="term" value="F:3'-5' exonuclease activity"/>
    <property type="evidence" value="ECO:0007669"/>
    <property type="project" value="TreeGrafter"/>
</dbReference>
<dbReference type="CDD" id="cd06127">
    <property type="entry name" value="DEDDh"/>
    <property type="match status" value="1"/>
</dbReference>
<dbReference type="InterPro" id="IPR006054">
    <property type="entry name" value="DnaQ"/>
</dbReference>
<dbReference type="OrthoDB" id="9804290at2"/>
<dbReference type="InterPro" id="IPR013520">
    <property type="entry name" value="Ribonucl_H"/>
</dbReference>
<proteinExistence type="predicted"/>
<dbReference type="GO" id="GO:0045004">
    <property type="term" value="P:DNA replication proofreading"/>
    <property type="evidence" value="ECO:0007669"/>
    <property type="project" value="TreeGrafter"/>
</dbReference>
<comment type="function">
    <text evidence="1">DNA polymerase III is a complex, multichain enzyme responsible for most of the replicative synthesis in bacteria. The epsilon subunit contain the editing function and is a proofreading 3'-5' exonuclease.</text>
</comment>
<dbReference type="GO" id="GO:0005829">
    <property type="term" value="C:cytosol"/>
    <property type="evidence" value="ECO:0007669"/>
    <property type="project" value="TreeGrafter"/>
</dbReference>
<dbReference type="InterPro" id="IPR012337">
    <property type="entry name" value="RNaseH-like_sf"/>
</dbReference>
<dbReference type="Gene3D" id="3.30.420.10">
    <property type="entry name" value="Ribonuclease H-like superfamily/Ribonuclease H"/>
    <property type="match status" value="1"/>
</dbReference>
<dbReference type="SMART" id="SM00479">
    <property type="entry name" value="EXOIII"/>
    <property type="match status" value="1"/>
</dbReference>
<dbReference type="PANTHER" id="PTHR30231:SF37">
    <property type="entry name" value="EXODEOXYRIBONUCLEASE 10"/>
    <property type="match status" value="1"/>
</dbReference>
<evidence type="ECO:0000256" key="1">
    <source>
        <dbReference type="ARBA" id="ARBA00025483"/>
    </source>
</evidence>
<accession>A0A1L3GST3</accession>
<dbReference type="AlphaFoldDB" id="A0A1L3GST3"/>
<feature type="domain" description="Exonuclease" evidence="3">
    <location>
        <begin position="1"/>
        <end position="157"/>
    </location>
</feature>
<evidence type="ECO:0000259" key="3">
    <source>
        <dbReference type="SMART" id="SM00479"/>
    </source>
</evidence>
<dbReference type="GO" id="GO:0003887">
    <property type="term" value="F:DNA-directed DNA polymerase activity"/>
    <property type="evidence" value="ECO:0007669"/>
    <property type="project" value="InterPro"/>
</dbReference>
<evidence type="ECO:0000313" key="5">
    <source>
        <dbReference type="Proteomes" id="UP000182517"/>
    </source>
</evidence>
<dbReference type="NCBIfam" id="TIGR00573">
    <property type="entry name" value="dnaq"/>
    <property type="match status" value="1"/>
</dbReference>
<dbReference type="STRING" id="1842532.A7E78_03720"/>
<name>A0A1L3GST3_9BACT</name>
<dbReference type="FunFam" id="3.30.420.10:FF:000045">
    <property type="entry name" value="3'-5' exonuclease DinG"/>
    <property type="match status" value="1"/>
</dbReference>
<organism evidence="4 5">
    <name type="scientific">Syntrophotalea acetylenivorans</name>
    <dbReference type="NCBI Taxonomy" id="1842532"/>
    <lineage>
        <taxon>Bacteria</taxon>
        <taxon>Pseudomonadati</taxon>
        <taxon>Thermodesulfobacteriota</taxon>
        <taxon>Desulfuromonadia</taxon>
        <taxon>Desulfuromonadales</taxon>
        <taxon>Syntrophotaleaceae</taxon>
        <taxon>Syntrophotalea</taxon>
    </lineage>
</organism>
<dbReference type="InterPro" id="IPR036397">
    <property type="entry name" value="RNaseH_sf"/>
</dbReference>
<reference evidence="4 5" key="1">
    <citation type="journal article" date="2017" name="Genome Announc.">
        <title>Complete Genome Sequences of Two Acetylene-Fermenting Pelobacter acetylenicus Strains.</title>
        <authorList>
            <person name="Sutton J.M."/>
            <person name="Baesman S.M."/>
            <person name="Fierst J.L."/>
            <person name="Poret-Peterson A.T."/>
            <person name="Oremland R.S."/>
            <person name="Dunlap D.S."/>
            <person name="Akob D.M."/>
        </authorList>
    </citation>
    <scope>NUCLEOTIDE SEQUENCE [LARGE SCALE GENOMIC DNA]</scope>
    <source>
        <strain evidence="4 5">SFB93</strain>
    </source>
</reference>
<evidence type="ECO:0000256" key="2">
    <source>
        <dbReference type="ARBA" id="ARBA00026073"/>
    </source>
</evidence>